<dbReference type="GO" id="GO:0016780">
    <property type="term" value="F:phosphotransferase activity, for other substituted phosphate groups"/>
    <property type="evidence" value="ECO:0007669"/>
    <property type="project" value="TreeGrafter"/>
</dbReference>
<protein>
    <submittedName>
        <fullName evidence="5">Sugar transferase</fullName>
    </submittedName>
</protein>
<sequence>MLRLRFYATVYAADGISLIAGFLLTGYLAFGDVGDPYAVDLLLIMIPLYSLLAFQTNAYGLDMIRRPRLGIYRALVSLAATAMVILLVAFFLKASEDLSRIVFVGGIVLAAGSIAVLRFVMANLGWRTLHASPVNELVIVDGAYYPETLVSQVLNAADHGLTPNPRDPFMLDRLGQMLENVDRVVVACAPQRRAQWALLLKGTNIQGELLSLECEQVGAIGVGKLGDRATLAVSCGPLDLRSRALKRALDLSVAVPLLVFLAPLFLLVAFLIKIDSPGPVFFLQKRVGRGNRMFLMTKFRSMRIDACDSDGARSTSEDDDRVTRLGHLLRKASIDELPQLINVVRGEMSLVGPRPHALQSLAGDKLFWEVDDRYWHRHACKPGITGLAQVRGFRGATREKSDLTDRLKADLEYLSGWSIWRDIIILFRTVRVLVHPRAF</sequence>
<name>A0A2U2J525_9SPHN</name>
<dbReference type="Proteomes" id="UP000245916">
    <property type="component" value="Unassembled WGS sequence"/>
</dbReference>
<dbReference type="PANTHER" id="PTHR30576:SF0">
    <property type="entry name" value="UNDECAPRENYL-PHOSPHATE N-ACETYLGALACTOSAMINYL 1-PHOSPHATE TRANSFERASE-RELATED"/>
    <property type="match status" value="1"/>
</dbReference>
<feature type="transmembrane region" description="Helical" evidence="3">
    <location>
        <begin position="41"/>
        <end position="59"/>
    </location>
</feature>
<dbReference type="PANTHER" id="PTHR30576">
    <property type="entry name" value="COLANIC BIOSYNTHESIS UDP-GLUCOSE LIPID CARRIER TRANSFERASE"/>
    <property type="match status" value="1"/>
</dbReference>
<keyword evidence="3" id="KW-0812">Transmembrane</keyword>
<organism evidence="5 6">
    <name type="scientific">Allosphingosinicella humi</name>
    <dbReference type="NCBI Taxonomy" id="2068657"/>
    <lineage>
        <taxon>Bacteria</taxon>
        <taxon>Pseudomonadati</taxon>
        <taxon>Pseudomonadota</taxon>
        <taxon>Alphaproteobacteria</taxon>
        <taxon>Sphingomonadales</taxon>
        <taxon>Sphingomonadaceae</taxon>
        <taxon>Allosphingosinicella</taxon>
    </lineage>
</organism>
<dbReference type="Pfam" id="PF02397">
    <property type="entry name" value="Bac_transf"/>
    <property type="match status" value="1"/>
</dbReference>
<feature type="domain" description="Bacterial sugar transferase" evidence="4">
    <location>
        <begin position="246"/>
        <end position="434"/>
    </location>
</feature>
<dbReference type="GO" id="GO:0000271">
    <property type="term" value="P:polysaccharide biosynthetic process"/>
    <property type="evidence" value="ECO:0007669"/>
    <property type="project" value="UniProtKB-KW"/>
</dbReference>
<gene>
    <name evidence="5" type="ORF">DF286_11620</name>
</gene>
<dbReference type="InterPro" id="IPR003362">
    <property type="entry name" value="Bact_transf"/>
</dbReference>
<accession>A0A2U2J525</accession>
<keyword evidence="6" id="KW-1185">Reference proteome</keyword>
<feature type="transmembrane region" description="Helical" evidence="3">
    <location>
        <begin position="71"/>
        <end position="92"/>
    </location>
</feature>
<evidence type="ECO:0000256" key="1">
    <source>
        <dbReference type="ARBA" id="ARBA00006464"/>
    </source>
</evidence>
<keyword evidence="5" id="KW-0808">Transferase</keyword>
<feature type="transmembrane region" description="Helical" evidence="3">
    <location>
        <begin position="7"/>
        <end position="29"/>
    </location>
</feature>
<reference evidence="5 6" key="1">
    <citation type="submission" date="2018-05" db="EMBL/GenBank/DDBJ databases">
        <title>Genome of Sphingosinicella humi QZX222.</title>
        <authorList>
            <person name="Qiao Z."/>
            <person name="Wang G."/>
        </authorList>
    </citation>
    <scope>NUCLEOTIDE SEQUENCE [LARGE SCALE GENOMIC DNA]</scope>
    <source>
        <strain evidence="5 6">QZX222</strain>
    </source>
</reference>
<keyword evidence="2" id="KW-0270">Exopolysaccharide synthesis</keyword>
<dbReference type="OrthoDB" id="9808602at2"/>
<feature type="transmembrane region" description="Helical" evidence="3">
    <location>
        <begin position="98"/>
        <end position="120"/>
    </location>
</feature>
<dbReference type="AlphaFoldDB" id="A0A2U2J525"/>
<keyword evidence="3" id="KW-1133">Transmembrane helix</keyword>
<dbReference type="EMBL" id="QFFF01000001">
    <property type="protein sequence ID" value="PWG03446.1"/>
    <property type="molecule type" value="Genomic_DNA"/>
</dbReference>
<evidence type="ECO:0000256" key="3">
    <source>
        <dbReference type="SAM" id="Phobius"/>
    </source>
</evidence>
<proteinExistence type="inferred from homology"/>
<evidence type="ECO:0000313" key="6">
    <source>
        <dbReference type="Proteomes" id="UP000245916"/>
    </source>
</evidence>
<evidence type="ECO:0000313" key="5">
    <source>
        <dbReference type="EMBL" id="PWG03446.1"/>
    </source>
</evidence>
<evidence type="ECO:0000259" key="4">
    <source>
        <dbReference type="Pfam" id="PF02397"/>
    </source>
</evidence>
<comment type="similarity">
    <text evidence="1">Belongs to the bacterial sugar transferase family.</text>
</comment>
<feature type="transmembrane region" description="Helical" evidence="3">
    <location>
        <begin position="251"/>
        <end position="272"/>
    </location>
</feature>
<keyword evidence="3" id="KW-0472">Membrane</keyword>
<comment type="caution">
    <text evidence="5">The sequence shown here is derived from an EMBL/GenBank/DDBJ whole genome shotgun (WGS) entry which is preliminary data.</text>
</comment>
<evidence type="ECO:0000256" key="2">
    <source>
        <dbReference type="ARBA" id="ARBA00023169"/>
    </source>
</evidence>